<evidence type="ECO:0000256" key="3">
    <source>
        <dbReference type="ARBA" id="ARBA00023034"/>
    </source>
</evidence>
<evidence type="ECO:0000313" key="9">
    <source>
        <dbReference type="Proteomes" id="UP000747542"/>
    </source>
</evidence>
<keyword evidence="9" id="KW-1185">Reference proteome</keyword>
<accession>A0A8J5JGF7</accession>
<feature type="domain" description="TRAPPC10 Ig-like" evidence="7">
    <location>
        <begin position="602"/>
        <end position="673"/>
    </location>
</feature>
<evidence type="ECO:0000259" key="7">
    <source>
        <dbReference type="Pfam" id="PF23604"/>
    </source>
</evidence>
<reference evidence="8" key="1">
    <citation type="journal article" date="2021" name="Sci. Adv.">
        <title>The American lobster genome reveals insights on longevity, neural, and immune adaptations.</title>
        <authorList>
            <person name="Polinski J.M."/>
            <person name="Zimin A.V."/>
            <person name="Clark K.F."/>
            <person name="Kohn A.B."/>
            <person name="Sadowski N."/>
            <person name="Timp W."/>
            <person name="Ptitsyn A."/>
            <person name="Khanna P."/>
            <person name="Romanova D.Y."/>
            <person name="Williams P."/>
            <person name="Greenwood S.J."/>
            <person name="Moroz L.L."/>
            <person name="Walt D.R."/>
            <person name="Bodnar A.G."/>
        </authorList>
    </citation>
    <scope>NUCLEOTIDE SEQUENCE</scope>
    <source>
        <strain evidence="8">GMGI-L3</strain>
    </source>
</reference>
<feature type="compositionally biased region" description="Basic and acidic residues" evidence="4">
    <location>
        <begin position="493"/>
        <end position="504"/>
    </location>
</feature>
<evidence type="ECO:0000256" key="4">
    <source>
        <dbReference type="SAM" id="MobiDB-lite"/>
    </source>
</evidence>
<dbReference type="GO" id="GO:0034498">
    <property type="term" value="P:early endosome to Golgi transport"/>
    <property type="evidence" value="ECO:0007669"/>
    <property type="project" value="TreeGrafter"/>
</dbReference>
<comment type="subcellular location">
    <subcellularLocation>
        <location evidence="1">Golgi apparatus</location>
    </subcellularLocation>
</comment>
<keyword evidence="3" id="KW-0333">Golgi apparatus</keyword>
<evidence type="ECO:0000259" key="6">
    <source>
        <dbReference type="Pfam" id="PF23036"/>
    </source>
</evidence>
<feature type="region of interest" description="Disordered" evidence="4">
    <location>
        <begin position="357"/>
        <end position="384"/>
    </location>
</feature>
<dbReference type="GO" id="GO:0005829">
    <property type="term" value="C:cytosol"/>
    <property type="evidence" value="ECO:0007669"/>
    <property type="project" value="GOC"/>
</dbReference>
<dbReference type="InterPro" id="IPR056913">
    <property type="entry name" value="TRAPPC10/Trs130_N"/>
</dbReference>
<dbReference type="Pfam" id="PF12584">
    <property type="entry name" value="TRAPPC10"/>
    <property type="match status" value="1"/>
</dbReference>
<dbReference type="PANTHER" id="PTHR13251">
    <property type="entry name" value="EPILEPSY HOLOPROSENCEPHALY CANDIDATE 1/TMEM1"/>
    <property type="match status" value="1"/>
</dbReference>
<dbReference type="GO" id="GO:0006891">
    <property type="term" value="P:intra-Golgi vesicle-mediated transport"/>
    <property type="evidence" value="ECO:0007669"/>
    <property type="project" value="TreeGrafter"/>
</dbReference>
<dbReference type="GO" id="GO:1990071">
    <property type="term" value="C:TRAPPII protein complex"/>
    <property type="evidence" value="ECO:0007669"/>
    <property type="project" value="InterPro"/>
</dbReference>
<proteinExistence type="predicted"/>
<dbReference type="InterPro" id="IPR056917">
    <property type="entry name" value="Ig_TRAPPC10"/>
</dbReference>
<dbReference type="AlphaFoldDB" id="A0A8J5JGF7"/>
<keyword evidence="2" id="KW-0813">Transport</keyword>
<dbReference type="InterPro" id="IPR022233">
    <property type="entry name" value="TRAPPC10/Trs130_C"/>
</dbReference>
<gene>
    <name evidence="8" type="primary">SIDL-L</name>
    <name evidence="8" type="ORF">Hamer_G018808</name>
</gene>
<evidence type="ECO:0000259" key="5">
    <source>
        <dbReference type="Pfam" id="PF12584"/>
    </source>
</evidence>
<evidence type="ECO:0000313" key="8">
    <source>
        <dbReference type="EMBL" id="KAG7157737.1"/>
    </source>
</evidence>
<sequence length="895" mass="99359">MNRRPIVTYAGDNSLFSGLQAGLVTGLPQESVEWRRSYGRPSRCVHVEVDFVPFSEECLVKDAPRTILGQPIFHTYWTDCADVEAYKSVTKDSLQAWIFSLKQQSVTDWMVILLETPDTRKGNKLLPRTTVLDKIKNDFGGKQAERCLSVIDPLKSDSRSMESWQTLLTKMRHLLMVAYNRALNKRNWHKCSTFWHCMMKPSSSTMNWTLSLHSLSSTQRLETLLHGWVSTASRVRSGRGYTSPHTWTQSFRGRSRVASRSLTFLQNTVGELNILDVTVAPGGVACWGVLSCLEIIDSLHRYKEPSTTDAHALHTAPLWAYARDKLQELGSLCGLMPGSATSSAQLHTVISLVCGMGNDPHTHDQPTDNPPTSQDTPMTRLKDSLSSPQAFKKHFLIHKDLRTASRECGPRCRREEAALQQDDDGHTRRSSLLIPSDRIFEIGGVKLVSEGRIILQSEVKVELSVLSKLPDDVSCGTVYIMLQHSLEDNNETPTKRIAEVERKTSSSSASSQPSRDKPQASAMVHRRRDSQGGLYKVDRNVVKEELEDRFVADDVIIRPGQNTIILSTKVTKKGRYSASQVVLALDKVEFICGKTSVGGSPMCVEVGTSVKLRTSRGLSVKCDEEDQNCKTLERELEASLPEVSPFSSVAIPLTVMAELGPQRDAATVEHTVVCTKQTASYLWALEVDYEQEGTPPIKLEFTLQYRPLDENSQPLPEDPRNYNDRTLYNIRARVEPSKGSELCRAGNMCHLHIALKQVSSKSPANETDGTSTQQATQHSIMYEVLADQTMWAVCGRTAGVLTLEGGLRQSVTMDVMPLTGGFLPLPSVRLSKYIPADSKQTTTKDGGRKMEYVGSASSVPRLQPFTAGQVYNFSKAQQVHVLPASNTLQGDLSVT</sequence>
<feature type="region of interest" description="Disordered" evidence="4">
    <location>
        <begin position="490"/>
        <end position="529"/>
    </location>
</feature>
<dbReference type="EMBL" id="JAHLQT010036987">
    <property type="protein sequence ID" value="KAG7157737.1"/>
    <property type="molecule type" value="Genomic_DNA"/>
</dbReference>
<organism evidence="8 9">
    <name type="scientific">Homarus americanus</name>
    <name type="common">American lobster</name>
    <dbReference type="NCBI Taxonomy" id="6706"/>
    <lineage>
        <taxon>Eukaryota</taxon>
        <taxon>Metazoa</taxon>
        <taxon>Ecdysozoa</taxon>
        <taxon>Arthropoda</taxon>
        <taxon>Crustacea</taxon>
        <taxon>Multicrustacea</taxon>
        <taxon>Malacostraca</taxon>
        <taxon>Eumalacostraca</taxon>
        <taxon>Eucarida</taxon>
        <taxon>Decapoda</taxon>
        <taxon>Pleocyemata</taxon>
        <taxon>Astacidea</taxon>
        <taxon>Nephropoidea</taxon>
        <taxon>Nephropidae</taxon>
        <taxon>Homarus</taxon>
    </lineage>
</organism>
<name>A0A8J5JGF7_HOMAM</name>
<dbReference type="PANTHER" id="PTHR13251:SF3">
    <property type="entry name" value="TRAFFICKING PROTEIN PARTICLE COMPLEX SUBUNIT 10"/>
    <property type="match status" value="1"/>
</dbReference>
<dbReference type="Pfam" id="PF23036">
    <property type="entry name" value="TRAPPC10_1st"/>
    <property type="match status" value="1"/>
</dbReference>
<feature type="domain" description="TRAPPC10/Trs130 N-terminal" evidence="6">
    <location>
        <begin position="2"/>
        <end position="186"/>
    </location>
</feature>
<protein>
    <submittedName>
        <fullName evidence="8">Trafficking protein particle complex subunit 10-like</fullName>
    </submittedName>
</protein>
<dbReference type="InterPro" id="IPR045126">
    <property type="entry name" value="TRAPPC10/Trs130"/>
</dbReference>
<evidence type="ECO:0000256" key="2">
    <source>
        <dbReference type="ARBA" id="ARBA00022448"/>
    </source>
</evidence>
<evidence type="ECO:0000256" key="1">
    <source>
        <dbReference type="ARBA" id="ARBA00004555"/>
    </source>
</evidence>
<comment type="caution">
    <text evidence="8">The sequence shown here is derived from an EMBL/GenBank/DDBJ whole genome shotgun (WGS) entry which is preliminary data.</text>
</comment>
<dbReference type="Proteomes" id="UP000747542">
    <property type="component" value="Unassembled WGS sequence"/>
</dbReference>
<feature type="domain" description="TRAPPC10/Trs130 C-terminal" evidence="5">
    <location>
        <begin position="697"/>
        <end position="882"/>
    </location>
</feature>
<dbReference type="Pfam" id="PF23604">
    <property type="entry name" value="Ig_TRAPPC10"/>
    <property type="match status" value="1"/>
</dbReference>